<evidence type="ECO:0000256" key="1">
    <source>
        <dbReference type="ARBA" id="ARBA00000815"/>
    </source>
</evidence>
<keyword evidence="8" id="KW-0546">Nucleotide metabolism</keyword>
<keyword evidence="4" id="KW-0479">Metal-binding</keyword>
<evidence type="ECO:0000313" key="9">
    <source>
        <dbReference type="EMBL" id="TPX73382.1"/>
    </source>
</evidence>
<dbReference type="InterPro" id="IPR036412">
    <property type="entry name" value="HAD-like_sf"/>
</dbReference>
<dbReference type="SUPFAM" id="SSF56784">
    <property type="entry name" value="HAD-like"/>
    <property type="match status" value="1"/>
</dbReference>
<dbReference type="EC" id="3.1.3.5" evidence="3"/>
<keyword evidence="6" id="KW-0378">Hydrolase</keyword>
<gene>
    <name evidence="9" type="ORF">CcCBS67573_g05348</name>
</gene>
<dbReference type="GO" id="GO:0009117">
    <property type="term" value="P:nucleotide metabolic process"/>
    <property type="evidence" value="ECO:0007669"/>
    <property type="project" value="UniProtKB-KW"/>
</dbReference>
<organism evidence="9 10">
    <name type="scientific">Chytriomyces confervae</name>
    <dbReference type="NCBI Taxonomy" id="246404"/>
    <lineage>
        <taxon>Eukaryota</taxon>
        <taxon>Fungi</taxon>
        <taxon>Fungi incertae sedis</taxon>
        <taxon>Chytridiomycota</taxon>
        <taxon>Chytridiomycota incertae sedis</taxon>
        <taxon>Chytridiomycetes</taxon>
        <taxon>Chytridiales</taxon>
        <taxon>Chytriomycetaceae</taxon>
        <taxon>Chytriomyces</taxon>
    </lineage>
</organism>
<dbReference type="STRING" id="246404.A0A507FB70"/>
<dbReference type="Pfam" id="PF05822">
    <property type="entry name" value="UMPH-1"/>
    <property type="match status" value="1"/>
</dbReference>
<name>A0A507FB70_9FUNG</name>
<dbReference type="Gene3D" id="1.10.150.340">
    <property type="entry name" value="Pyrimidine 5'-nucleotidase (UMPH-1), N-terminal domain"/>
    <property type="match status" value="1"/>
</dbReference>
<dbReference type="OrthoDB" id="10014216at2759"/>
<proteinExistence type="inferred from homology"/>
<evidence type="ECO:0000256" key="8">
    <source>
        <dbReference type="ARBA" id="ARBA00023080"/>
    </source>
</evidence>
<keyword evidence="7" id="KW-0460">Magnesium</keyword>
<dbReference type="GO" id="GO:0005737">
    <property type="term" value="C:cytoplasm"/>
    <property type="evidence" value="ECO:0007669"/>
    <property type="project" value="InterPro"/>
</dbReference>
<dbReference type="InterPro" id="IPR006434">
    <property type="entry name" value="Pyrimidine_nucleotidase_eu"/>
</dbReference>
<evidence type="ECO:0000256" key="2">
    <source>
        <dbReference type="ARBA" id="ARBA00008389"/>
    </source>
</evidence>
<evidence type="ECO:0000256" key="3">
    <source>
        <dbReference type="ARBA" id="ARBA00012643"/>
    </source>
</evidence>
<dbReference type="GO" id="GO:0000166">
    <property type="term" value="F:nucleotide binding"/>
    <property type="evidence" value="ECO:0007669"/>
    <property type="project" value="UniProtKB-KW"/>
</dbReference>
<dbReference type="FunFam" id="1.10.150.340:FF:000001">
    <property type="entry name" value="Cytosolic 5-nucleotidase 3-like"/>
    <property type="match status" value="1"/>
</dbReference>
<evidence type="ECO:0000256" key="4">
    <source>
        <dbReference type="ARBA" id="ARBA00022723"/>
    </source>
</evidence>
<protein>
    <recommendedName>
        <fullName evidence="3">5'-nucleotidase</fullName>
        <ecNumber evidence="3">3.1.3.5</ecNumber>
    </recommendedName>
</protein>
<evidence type="ECO:0000256" key="5">
    <source>
        <dbReference type="ARBA" id="ARBA00022741"/>
    </source>
</evidence>
<dbReference type="InterPro" id="IPR023214">
    <property type="entry name" value="HAD_sf"/>
</dbReference>
<dbReference type="EMBL" id="QEAP01000189">
    <property type="protein sequence ID" value="TPX73382.1"/>
    <property type="molecule type" value="Genomic_DNA"/>
</dbReference>
<dbReference type="Gene3D" id="3.40.50.1000">
    <property type="entry name" value="HAD superfamily/HAD-like"/>
    <property type="match status" value="1"/>
</dbReference>
<dbReference type="GO" id="GO:0000287">
    <property type="term" value="F:magnesium ion binding"/>
    <property type="evidence" value="ECO:0007669"/>
    <property type="project" value="InterPro"/>
</dbReference>
<dbReference type="Proteomes" id="UP000320333">
    <property type="component" value="Unassembled WGS sequence"/>
</dbReference>
<keyword evidence="5" id="KW-0547">Nucleotide-binding</keyword>
<dbReference type="SFLD" id="SFLDG01128">
    <property type="entry name" value="C1.4:_5'-Nucleotidase_Like"/>
    <property type="match status" value="1"/>
</dbReference>
<dbReference type="GO" id="GO:0008253">
    <property type="term" value="F:5'-nucleotidase activity"/>
    <property type="evidence" value="ECO:0007669"/>
    <property type="project" value="UniProtKB-EC"/>
</dbReference>
<accession>A0A507FB70</accession>
<comment type="catalytic activity">
    <reaction evidence="1">
        <text>a ribonucleoside 5'-phosphate + H2O = a ribonucleoside + phosphate</text>
        <dbReference type="Rhea" id="RHEA:12484"/>
        <dbReference type="ChEBI" id="CHEBI:15377"/>
        <dbReference type="ChEBI" id="CHEBI:18254"/>
        <dbReference type="ChEBI" id="CHEBI:43474"/>
        <dbReference type="ChEBI" id="CHEBI:58043"/>
        <dbReference type="EC" id="3.1.3.5"/>
    </reaction>
</comment>
<comment type="caution">
    <text evidence="9">The sequence shown here is derived from an EMBL/GenBank/DDBJ whole genome shotgun (WGS) entry which is preliminary data.</text>
</comment>
<evidence type="ECO:0000313" key="10">
    <source>
        <dbReference type="Proteomes" id="UP000320333"/>
    </source>
</evidence>
<comment type="similarity">
    <text evidence="2">Belongs to the pyrimidine 5'-nucleotidase family.</text>
</comment>
<keyword evidence="10" id="KW-1185">Reference proteome</keyword>
<reference evidence="9 10" key="1">
    <citation type="journal article" date="2019" name="Sci. Rep.">
        <title>Comparative genomics of chytrid fungi reveal insights into the obligate biotrophic and pathogenic lifestyle of Synchytrium endobioticum.</title>
        <authorList>
            <person name="van de Vossenberg B.T.L.H."/>
            <person name="Warris S."/>
            <person name="Nguyen H.D.T."/>
            <person name="van Gent-Pelzer M.P.E."/>
            <person name="Joly D.L."/>
            <person name="van de Geest H.C."/>
            <person name="Bonants P.J.M."/>
            <person name="Smith D.S."/>
            <person name="Levesque C.A."/>
            <person name="van der Lee T.A.J."/>
        </authorList>
    </citation>
    <scope>NUCLEOTIDE SEQUENCE [LARGE SCALE GENOMIC DNA]</scope>
    <source>
        <strain evidence="9 10">CBS 675.73</strain>
    </source>
</reference>
<dbReference type="PANTHER" id="PTHR13045:SF0">
    <property type="entry name" value="7-METHYLGUANOSINE PHOSPHATE-SPECIFIC 5'-NUCLEOTIDASE"/>
    <property type="match status" value="1"/>
</dbReference>
<evidence type="ECO:0000256" key="7">
    <source>
        <dbReference type="ARBA" id="ARBA00022842"/>
    </source>
</evidence>
<sequence length="285" mass="32278">MELLDFPHILIRNRDAVADKLKNIRNDGIDQLHVISDFDMTMTRFWDNGARSPSTHAVLTRSSRVTDEFRAETDILYKKFYPMEISPTLPFKEKYAAMEEWWGKAHSLIVDLKLARSDIVQIVPENPVSFREGTREVIDTCQAMNVPFLVFSAGIYDMIKEILIQASLKPSNVHIVSNRMKFDESDTCVGFEDPLIHTLNKNETGVHGAPYQAAIESRPNLILLGDSLGDLNMKEGVPHKNGLTIGFLNHDTDVYLDAYLNAFDVVVLDDSPMTFVSNLLQSFKN</sequence>
<dbReference type="PANTHER" id="PTHR13045">
    <property type="entry name" value="5'-NUCLEOTIDASE"/>
    <property type="match status" value="1"/>
</dbReference>
<dbReference type="AlphaFoldDB" id="A0A507FB70"/>
<evidence type="ECO:0000256" key="6">
    <source>
        <dbReference type="ARBA" id="ARBA00022801"/>
    </source>
</evidence>
<dbReference type="NCBIfam" id="TIGR01544">
    <property type="entry name" value="HAD-SF-IE"/>
    <property type="match status" value="1"/>
</dbReference>
<dbReference type="SFLD" id="SFLDS00003">
    <property type="entry name" value="Haloacid_Dehalogenase"/>
    <property type="match status" value="1"/>
</dbReference>